<dbReference type="InterPro" id="IPR036187">
    <property type="entry name" value="DNA_mismatch_repair_MutS_sf"/>
</dbReference>
<name>A0A8X6QPC8_NEPPI</name>
<dbReference type="GO" id="GO:0005524">
    <property type="term" value="F:ATP binding"/>
    <property type="evidence" value="ECO:0007669"/>
    <property type="project" value="InterPro"/>
</dbReference>
<dbReference type="PANTHER" id="PTHR11361:SF35">
    <property type="entry name" value="DNA MISMATCH REPAIR PROTEIN MSH2"/>
    <property type="match status" value="1"/>
</dbReference>
<reference evidence="2" key="1">
    <citation type="submission" date="2020-08" db="EMBL/GenBank/DDBJ databases">
        <title>Multicomponent nature underlies the extraordinary mechanical properties of spider dragline silk.</title>
        <authorList>
            <person name="Kono N."/>
            <person name="Nakamura H."/>
            <person name="Mori M."/>
            <person name="Yoshida Y."/>
            <person name="Ohtoshi R."/>
            <person name="Malay A.D."/>
            <person name="Moran D.A.P."/>
            <person name="Tomita M."/>
            <person name="Numata K."/>
            <person name="Arakawa K."/>
        </authorList>
    </citation>
    <scope>NUCLEOTIDE SEQUENCE</scope>
</reference>
<accession>A0A8X6QPC8</accession>
<dbReference type="GO" id="GO:0030983">
    <property type="term" value="F:mismatched DNA binding"/>
    <property type="evidence" value="ECO:0007669"/>
    <property type="project" value="InterPro"/>
</dbReference>
<dbReference type="GO" id="GO:0140664">
    <property type="term" value="F:ATP-dependent DNA damage sensor activity"/>
    <property type="evidence" value="ECO:0007669"/>
    <property type="project" value="InterPro"/>
</dbReference>
<organism evidence="2 3">
    <name type="scientific">Nephila pilipes</name>
    <name type="common">Giant wood spider</name>
    <name type="synonym">Nephila maculata</name>
    <dbReference type="NCBI Taxonomy" id="299642"/>
    <lineage>
        <taxon>Eukaryota</taxon>
        <taxon>Metazoa</taxon>
        <taxon>Ecdysozoa</taxon>
        <taxon>Arthropoda</taxon>
        <taxon>Chelicerata</taxon>
        <taxon>Arachnida</taxon>
        <taxon>Araneae</taxon>
        <taxon>Araneomorphae</taxon>
        <taxon>Entelegynae</taxon>
        <taxon>Araneoidea</taxon>
        <taxon>Nephilidae</taxon>
        <taxon>Nephila</taxon>
    </lineage>
</organism>
<proteinExistence type="predicted"/>
<dbReference type="InterPro" id="IPR045076">
    <property type="entry name" value="MutS"/>
</dbReference>
<evidence type="ECO:0000313" key="2">
    <source>
        <dbReference type="EMBL" id="GFU25103.1"/>
    </source>
</evidence>
<dbReference type="GO" id="GO:0006298">
    <property type="term" value="P:mismatch repair"/>
    <property type="evidence" value="ECO:0007669"/>
    <property type="project" value="InterPro"/>
</dbReference>
<dbReference type="PANTHER" id="PTHR11361">
    <property type="entry name" value="DNA MISMATCH REPAIR PROTEIN MUTS FAMILY MEMBER"/>
    <property type="match status" value="1"/>
</dbReference>
<dbReference type="Gene3D" id="1.10.1420.10">
    <property type="match status" value="2"/>
</dbReference>
<dbReference type="SUPFAM" id="SSF48334">
    <property type="entry name" value="DNA repair protein MutS, domain III"/>
    <property type="match status" value="1"/>
</dbReference>
<dbReference type="InterPro" id="IPR007861">
    <property type="entry name" value="DNA_mismatch_repair_MutS_clamp"/>
</dbReference>
<keyword evidence="3" id="KW-1185">Reference proteome</keyword>
<dbReference type="AlphaFoldDB" id="A0A8X6QPC8"/>
<dbReference type="OrthoDB" id="6423086at2759"/>
<protein>
    <submittedName>
        <fullName evidence="2">DNA mismatch repair protein Msh2</fullName>
    </submittedName>
</protein>
<evidence type="ECO:0000313" key="3">
    <source>
        <dbReference type="Proteomes" id="UP000887013"/>
    </source>
</evidence>
<dbReference type="EMBL" id="BMAW01128352">
    <property type="protein sequence ID" value="GFU25103.1"/>
    <property type="molecule type" value="Genomic_DNA"/>
</dbReference>
<sequence length="156" mass="18256">VKNDLGISSVKLEFFEKIGFAFRLTLKEEHYVRNKKGYITIDTRSSGVRFQTANLKENNERYCNLRKDYEEKQKNIVDQMVDVSASYIKPLRLLGAWIDAAMSLCHAALSSSKTYVRPKLREKGENHIVLKQCRHPYIENSVPNYIPNDVTFYFHY</sequence>
<dbReference type="GO" id="GO:0006312">
    <property type="term" value="P:mitotic recombination"/>
    <property type="evidence" value="ECO:0007669"/>
    <property type="project" value="TreeGrafter"/>
</dbReference>
<comment type="caution">
    <text evidence="2">The sequence shown here is derived from an EMBL/GenBank/DDBJ whole genome shotgun (WGS) entry which is preliminary data.</text>
</comment>
<dbReference type="Proteomes" id="UP000887013">
    <property type="component" value="Unassembled WGS sequence"/>
</dbReference>
<evidence type="ECO:0000259" key="1">
    <source>
        <dbReference type="Pfam" id="PF05190"/>
    </source>
</evidence>
<dbReference type="GO" id="GO:0032301">
    <property type="term" value="C:MutSalpha complex"/>
    <property type="evidence" value="ECO:0007669"/>
    <property type="project" value="TreeGrafter"/>
</dbReference>
<feature type="domain" description="DNA mismatch repair protein MutS clamp" evidence="1">
    <location>
        <begin position="2"/>
        <end position="67"/>
    </location>
</feature>
<dbReference type="Pfam" id="PF05190">
    <property type="entry name" value="MutS_IV"/>
    <property type="match status" value="1"/>
</dbReference>
<feature type="non-terminal residue" evidence="2">
    <location>
        <position position="156"/>
    </location>
</feature>
<gene>
    <name evidence="2" type="primary">Msh2</name>
    <name evidence="2" type="ORF">NPIL_675673</name>
</gene>